<dbReference type="PANTHER" id="PTHR43553">
    <property type="entry name" value="HEAVY METAL TRANSPORTER"/>
    <property type="match status" value="1"/>
</dbReference>
<evidence type="ECO:0000256" key="5">
    <source>
        <dbReference type="ARBA" id="ARBA00022741"/>
    </source>
</evidence>
<keyword evidence="11" id="KW-1185">Reference proteome</keyword>
<dbReference type="SMART" id="SM00382">
    <property type="entry name" value="AAA"/>
    <property type="match status" value="2"/>
</dbReference>
<evidence type="ECO:0000256" key="8">
    <source>
        <dbReference type="ARBA" id="ARBA00023136"/>
    </source>
</evidence>
<feature type="domain" description="ABC transporter" evidence="9">
    <location>
        <begin position="253"/>
        <end position="472"/>
    </location>
</feature>
<dbReference type="InterPro" id="IPR015856">
    <property type="entry name" value="ABC_transpr_CbiO/EcfA_su"/>
</dbReference>
<evidence type="ECO:0000256" key="4">
    <source>
        <dbReference type="ARBA" id="ARBA00022475"/>
    </source>
</evidence>
<evidence type="ECO:0000256" key="3">
    <source>
        <dbReference type="ARBA" id="ARBA00022448"/>
    </source>
</evidence>
<dbReference type="PROSITE" id="PS50893">
    <property type="entry name" value="ABC_TRANSPORTER_2"/>
    <property type="match status" value="2"/>
</dbReference>
<sequence length="472" mass="52716">MTQLTIAALSFSYSQQQPALFNNLDFKLEPGSFNLLVGPSGSGKSTLFKLMAGLYPQYGGYKTNGAVLLNGQDVSTVVPFARARKIALLFQNPSRQFAMRTVEEQLVFVLENLQFSQQQITTRINAVLEELNLTPFKKRELLTLSGGEQQRVALAAVLAMDSEIILLDEPFANVDAHGRATLLQELLKLQQNQHKTIMLSDHELTGYAGIAEHVYQLKTPTSRLEKLPLSILQTLPTEKKVTTDPQIFNQGQLSWEKLSLATGERLLLKDSTCRLPQGRLGLLSGDNGVGKSTFFASLGQQKKYTGTIYYHGKNAARVRRRKWAKTVANIFQNSTDQFIKLHVNEELELSRKNTLWPQYWTVTRINAALTALQLAHLKDHVCYQLSGGQQKKLQVLSMLIMGQPVLLFDEPFAGLDAQSLHTLLTLIKDTVTTLGLSGLIISHQRLGVTEFMDYELHFANQTLQLAGDSDEK</sequence>
<evidence type="ECO:0000256" key="1">
    <source>
        <dbReference type="ARBA" id="ARBA00004202"/>
    </source>
</evidence>
<dbReference type="GO" id="GO:0042626">
    <property type="term" value="F:ATPase-coupled transmembrane transporter activity"/>
    <property type="evidence" value="ECO:0007669"/>
    <property type="project" value="TreeGrafter"/>
</dbReference>
<dbReference type="STRING" id="1423801.FD50_GL001840"/>
<dbReference type="InterPro" id="IPR050095">
    <property type="entry name" value="ECF_ABC_transporter_ATP-bd"/>
</dbReference>
<dbReference type="Pfam" id="PF00005">
    <property type="entry name" value="ABC_tran"/>
    <property type="match status" value="2"/>
</dbReference>
<evidence type="ECO:0000256" key="6">
    <source>
        <dbReference type="ARBA" id="ARBA00022840"/>
    </source>
</evidence>
<keyword evidence="8" id="KW-0472">Membrane</keyword>
<organism evidence="10 11">
    <name type="scientific">Liquorilactobacillus satsumensis DSM 16230 = JCM 12392</name>
    <dbReference type="NCBI Taxonomy" id="1423801"/>
    <lineage>
        <taxon>Bacteria</taxon>
        <taxon>Bacillati</taxon>
        <taxon>Bacillota</taxon>
        <taxon>Bacilli</taxon>
        <taxon>Lactobacillales</taxon>
        <taxon>Lactobacillaceae</taxon>
        <taxon>Liquorilactobacillus</taxon>
    </lineage>
</organism>
<comment type="similarity">
    <text evidence="2">Belongs to the ABC transporter superfamily.</text>
</comment>
<dbReference type="Gene3D" id="3.40.50.300">
    <property type="entry name" value="P-loop containing nucleotide triphosphate hydrolases"/>
    <property type="match status" value="2"/>
</dbReference>
<gene>
    <name evidence="10" type="ORF">FD50_GL001840</name>
</gene>
<dbReference type="GO" id="GO:0005524">
    <property type="term" value="F:ATP binding"/>
    <property type="evidence" value="ECO:0007669"/>
    <property type="project" value="UniProtKB-KW"/>
</dbReference>
<dbReference type="CDD" id="cd03225">
    <property type="entry name" value="ABC_cobalt_CbiO_domain1"/>
    <property type="match status" value="2"/>
</dbReference>
<dbReference type="AlphaFoldDB" id="A0A0R1UVP6"/>
<keyword evidence="3" id="KW-0813">Transport</keyword>
<evidence type="ECO:0000259" key="9">
    <source>
        <dbReference type="PROSITE" id="PS50893"/>
    </source>
</evidence>
<keyword evidence="7" id="KW-1278">Translocase</keyword>
<evidence type="ECO:0000256" key="2">
    <source>
        <dbReference type="ARBA" id="ARBA00005417"/>
    </source>
</evidence>
<protein>
    <submittedName>
        <fullName evidence="10">ABC transporter ATP-binding protein</fullName>
    </submittedName>
</protein>
<reference evidence="10 11" key="1">
    <citation type="journal article" date="2015" name="Genome Announc.">
        <title>Expanding the biotechnology potential of lactobacilli through comparative genomics of 213 strains and associated genera.</title>
        <authorList>
            <person name="Sun Z."/>
            <person name="Harris H.M."/>
            <person name="McCann A."/>
            <person name="Guo C."/>
            <person name="Argimon S."/>
            <person name="Zhang W."/>
            <person name="Yang X."/>
            <person name="Jeffery I.B."/>
            <person name="Cooney J.C."/>
            <person name="Kagawa T.F."/>
            <person name="Liu W."/>
            <person name="Song Y."/>
            <person name="Salvetti E."/>
            <person name="Wrobel A."/>
            <person name="Rasinkangas P."/>
            <person name="Parkhill J."/>
            <person name="Rea M.C."/>
            <person name="O'Sullivan O."/>
            <person name="Ritari J."/>
            <person name="Douillard F.P."/>
            <person name="Paul Ross R."/>
            <person name="Yang R."/>
            <person name="Briner A.E."/>
            <person name="Felis G.E."/>
            <person name="de Vos W.M."/>
            <person name="Barrangou R."/>
            <person name="Klaenhammer T.R."/>
            <person name="Caufield P.W."/>
            <person name="Cui Y."/>
            <person name="Zhang H."/>
            <person name="O'Toole P.W."/>
        </authorList>
    </citation>
    <scope>NUCLEOTIDE SEQUENCE [LARGE SCALE GENOMIC DNA]</scope>
    <source>
        <strain evidence="10 11">DSM 16230</strain>
    </source>
</reference>
<comment type="subcellular location">
    <subcellularLocation>
        <location evidence="1">Cell membrane</location>
        <topology evidence="1">Peripheral membrane protein</topology>
    </subcellularLocation>
</comment>
<name>A0A0R1UVP6_9LACO</name>
<keyword evidence="5" id="KW-0547">Nucleotide-binding</keyword>
<keyword evidence="6 10" id="KW-0067">ATP-binding</keyword>
<dbReference type="OrthoDB" id="501320at2"/>
<evidence type="ECO:0000313" key="11">
    <source>
        <dbReference type="Proteomes" id="UP000051166"/>
    </source>
</evidence>
<dbReference type="RefSeq" id="WP_056961666.1">
    <property type="nucleotide sequence ID" value="NZ_AZFQ01000053.1"/>
</dbReference>
<dbReference type="EMBL" id="AZFQ01000053">
    <property type="protein sequence ID" value="KRL97280.1"/>
    <property type="molecule type" value="Genomic_DNA"/>
</dbReference>
<dbReference type="GO" id="GO:0043190">
    <property type="term" value="C:ATP-binding cassette (ABC) transporter complex"/>
    <property type="evidence" value="ECO:0007669"/>
    <property type="project" value="TreeGrafter"/>
</dbReference>
<dbReference type="GO" id="GO:0016887">
    <property type="term" value="F:ATP hydrolysis activity"/>
    <property type="evidence" value="ECO:0007669"/>
    <property type="project" value="InterPro"/>
</dbReference>
<dbReference type="GeneID" id="98309077"/>
<comment type="caution">
    <text evidence="10">The sequence shown here is derived from an EMBL/GenBank/DDBJ whole genome shotgun (WGS) entry which is preliminary data.</text>
</comment>
<dbReference type="PANTHER" id="PTHR43553:SF27">
    <property type="entry name" value="ENERGY-COUPLING FACTOR TRANSPORTER ATP-BINDING PROTEIN ECFA2"/>
    <property type="match status" value="1"/>
</dbReference>
<evidence type="ECO:0000256" key="7">
    <source>
        <dbReference type="ARBA" id="ARBA00022967"/>
    </source>
</evidence>
<keyword evidence="4" id="KW-1003">Cell membrane</keyword>
<dbReference type="PROSITE" id="PS00211">
    <property type="entry name" value="ABC_TRANSPORTER_1"/>
    <property type="match status" value="2"/>
</dbReference>
<proteinExistence type="inferred from homology"/>
<accession>A0A0R1UVP6</accession>
<dbReference type="Proteomes" id="UP000051166">
    <property type="component" value="Unassembled WGS sequence"/>
</dbReference>
<dbReference type="InterPro" id="IPR003439">
    <property type="entry name" value="ABC_transporter-like_ATP-bd"/>
</dbReference>
<evidence type="ECO:0000313" key="10">
    <source>
        <dbReference type="EMBL" id="KRL97280.1"/>
    </source>
</evidence>
<dbReference type="InterPro" id="IPR017871">
    <property type="entry name" value="ABC_transporter-like_CS"/>
</dbReference>
<dbReference type="SUPFAM" id="SSF52540">
    <property type="entry name" value="P-loop containing nucleoside triphosphate hydrolases"/>
    <property type="match status" value="2"/>
</dbReference>
<dbReference type="InterPro" id="IPR027417">
    <property type="entry name" value="P-loop_NTPase"/>
</dbReference>
<dbReference type="PATRIC" id="fig|1423801.4.peg.1881"/>
<dbReference type="InterPro" id="IPR003593">
    <property type="entry name" value="AAA+_ATPase"/>
</dbReference>
<feature type="domain" description="ABC transporter" evidence="9">
    <location>
        <begin position="4"/>
        <end position="244"/>
    </location>
</feature>